<proteinExistence type="predicted"/>
<protein>
    <submittedName>
        <fullName evidence="1">Uncharacterized protein</fullName>
    </submittedName>
</protein>
<gene>
    <name evidence="1" type="ORF">EMCG_04120</name>
</gene>
<dbReference type="VEuPathDB" id="FungiDB:EMCG_04120"/>
<organism evidence="1 2">
    <name type="scientific">[Emmonsia] crescens</name>
    <dbReference type="NCBI Taxonomy" id="73230"/>
    <lineage>
        <taxon>Eukaryota</taxon>
        <taxon>Fungi</taxon>
        <taxon>Dikarya</taxon>
        <taxon>Ascomycota</taxon>
        <taxon>Pezizomycotina</taxon>
        <taxon>Eurotiomycetes</taxon>
        <taxon>Eurotiomycetidae</taxon>
        <taxon>Onygenales</taxon>
        <taxon>Ajellomycetaceae</taxon>
        <taxon>Emergomyces</taxon>
    </lineage>
</organism>
<evidence type="ECO:0000313" key="2">
    <source>
        <dbReference type="Proteomes" id="UP000034164"/>
    </source>
</evidence>
<sequence>MDDAIPLPTGYDTVCGKLSLTSGYEKHKAIFPPKVESVHVLGNVVDPAKGAHPRTVGRSSMLAGIPYYVFGRVASVSNDGYAFGAVPNAVARALEPLTDPLLTTYVSVEHNGFIHPFLGLTENEVKFEHETGLKVIISIQGGICEGELGSGKGCVWFQKLIREKKDGITIRSYYQGTGVAPVKVDGVTGELLNKRVCGETLLFKRHEPAFGTFCSAVDSQWYYLWGRYCADIYLARVSLLHPFEREYYQFWNGYSFTGDITMISPVLTGYAYGTIYKTKLFGHTYEWAFVGSTDWEDCAVMMGAAKDPQGPFEITQIASGEKLHESGTFADCVYAHPWALKESLGEVLVSWREKWPGGIIGAKFQFQMLHQGAFWKDISLEDLQTCISTLAKTRSELADIASEHDVFYELDSKGFGKASIRLLGGSANAVDEAALAICKQIGVWARQAMGIENEETKKSFKNAFGLIGKRKNKENKE</sequence>
<dbReference type="Proteomes" id="UP000034164">
    <property type="component" value="Unassembled WGS sequence"/>
</dbReference>
<name>A0A0G2HT72_9EURO</name>
<dbReference type="OrthoDB" id="2583188at2759"/>
<reference evidence="2" key="1">
    <citation type="journal article" date="2015" name="PLoS Genet.">
        <title>The dynamic genome and transcriptome of the human fungal pathogen Blastomyces and close relative Emmonsia.</title>
        <authorList>
            <person name="Munoz J.F."/>
            <person name="Gauthier G.M."/>
            <person name="Desjardins C.A."/>
            <person name="Gallo J.E."/>
            <person name="Holder J."/>
            <person name="Sullivan T.D."/>
            <person name="Marty A.J."/>
            <person name="Carmen J.C."/>
            <person name="Chen Z."/>
            <person name="Ding L."/>
            <person name="Gujja S."/>
            <person name="Magrini V."/>
            <person name="Misas E."/>
            <person name="Mitreva M."/>
            <person name="Priest M."/>
            <person name="Saif S."/>
            <person name="Whiston E.A."/>
            <person name="Young S."/>
            <person name="Zeng Q."/>
            <person name="Goldman W.E."/>
            <person name="Mardis E.R."/>
            <person name="Taylor J.W."/>
            <person name="McEwen J.G."/>
            <person name="Clay O.K."/>
            <person name="Klein B.S."/>
            <person name="Cuomo C.A."/>
        </authorList>
    </citation>
    <scope>NUCLEOTIDE SEQUENCE [LARGE SCALE GENOMIC DNA]</scope>
    <source>
        <strain evidence="2">UAMH 3008</strain>
    </source>
</reference>
<comment type="caution">
    <text evidence="1">The sequence shown here is derived from an EMBL/GenBank/DDBJ whole genome shotgun (WGS) entry which is preliminary data.</text>
</comment>
<evidence type="ECO:0000313" key="1">
    <source>
        <dbReference type="EMBL" id="KKZ61248.1"/>
    </source>
</evidence>
<dbReference type="EMBL" id="LCZI01001320">
    <property type="protein sequence ID" value="KKZ61248.1"/>
    <property type="molecule type" value="Genomic_DNA"/>
</dbReference>
<dbReference type="AlphaFoldDB" id="A0A0G2HT72"/>
<accession>A0A0G2HT72</accession>